<comment type="caution">
    <text evidence="1">The sequence shown here is derived from an EMBL/GenBank/DDBJ whole genome shotgun (WGS) entry which is preliminary data.</text>
</comment>
<dbReference type="EMBL" id="JBIAFJ010000001">
    <property type="protein sequence ID" value="MFE9168349.1"/>
    <property type="molecule type" value="Genomic_DNA"/>
</dbReference>
<gene>
    <name evidence="1" type="ORF">ACFYNZ_02290</name>
</gene>
<dbReference type="RefSeq" id="WP_388342277.1">
    <property type="nucleotide sequence ID" value="NZ_JBIAFJ010000001.1"/>
</dbReference>
<organism evidence="1 2">
    <name type="scientific">Streptomyces kebangsaanensis</name>
    <dbReference type="NCBI Taxonomy" id="864058"/>
    <lineage>
        <taxon>Bacteria</taxon>
        <taxon>Bacillati</taxon>
        <taxon>Actinomycetota</taxon>
        <taxon>Actinomycetes</taxon>
        <taxon>Kitasatosporales</taxon>
        <taxon>Streptomycetaceae</taxon>
        <taxon>Streptomyces</taxon>
    </lineage>
</organism>
<evidence type="ECO:0000313" key="2">
    <source>
        <dbReference type="Proteomes" id="UP001601197"/>
    </source>
</evidence>
<proteinExistence type="predicted"/>
<sequence length="108" mass="12287">MAVALWFAWAIPAFFDRPDLPVDELFGKQVGLTQYRLEHALEGGALTEEENAYDAAGEKWRTWLESETPRIVVEYRVNGSHQCYSFTFPDGLNKTATVENAELDHCSF</sequence>
<keyword evidence="2" id="KW-1185">Reference proteome</keyword>
<name>A0ABW6KLN1_9ACTN</name>
<evidence type="ECO:0000313" key="1">
    <source>
        <dbReference type="EMBL" id="MFE9168349.1"/>
    </source>
</evidence>
<reference evidence="1 2" key="1">
    <citation type="submission" date="2024-10" db="EMBL/GenBank/DDBJ databases">
        <title>The Natural Products Discovery Center: Release of the First 8490 Sequenced Strains for Exploring Actinobacteria Biosynthetic Diversity.</title>
        <authorList>
            <person name="Kalkreuter E."/>
            <person name="Kautsar S.A."/>
            <person name="Yang D."/>
            <person name="Bader C.D."/>
            <person name="Teijaro C.N."/>
            <person name="Fluegel L."/>
            <person name="Davis C.M."/>
            <person name="Simpson J.R."/>
            <person name="Lauterbach L."/>
            <person name="Steele A.D."/>
            <person name="Gui C."/>
            <person name="Meng S."/>
            <person name="Li G."/>
            <person name="Viehrig K."/>
            <person name="Ye F."/>
            <person name="Su P."/>
            <person name="Kiefer A.F."/>
            <person name="Nichols A."/>
            <person name="Cepeda A.J."/>
            <person name="Yan W."/>
            <person name="Fan B."/>
            <person name="Jiang Y."/>
            <person name="Adhikari A."/>
            <person name="Zheng C.-J."/>
            <person name="Schuster L."/>
            <person name="Cowan T.M."/>
            <person name="Smanski M.J."/>
            <person name="Chevrette M.G."/>
            <person name="De Carvalho L.P.S."/>
            <person name="Shen B."/>
        </authorList>
    </citation>
    <scope>NUCLEOTIDE SEQUENCE [LARGE SCALE GENOMIC DNA]</scope>
    <source>
        <strain evidence="1 2">NPDC007147</strain>
    </source>
</reference>
<dbReference type="Proteomes" id="UP001601197">
    <property type="component" value="Unassembled WGS sequence"/>
</dbReference>
<accession>A0ABW6KLN1</accession>
<protein>
    <submittedName>
        <fullName evidence="1">Uncharacterized protein</fullName>
    </submittedName>
</protein>